<proteinExistence type="predicted"/>
<dbReference type="AlphaFoldDB" id="A0A087B675"/>
<accession>A0A087B675</accession>
<comment type="caution">
    <text evidence="1">The sequence shown here is derived from an EMBL/GenBank/DDBJ whole genome shotgun (WGS) entry which is preliminary data.</text>
</comment>
<dbReference type="Proteomes" id="UP000029052">
    <property type="component" value="Unassembled WGS sequence"/>
</dbReference>
<dbReference type="EMBL" id="JGZB01000013">
    <property type="protein sequence ID" value="KFI66525.1"/>
    <property type="molecule type" value="Genomic_DNA"/>
</dbReference>
<organism evidence="1 2">
    <name type="scientific">Bifidobacterium magnum</name>
    <dbReference type="NCBI Taxonomy" id="1692"/>
    <lineage>
        <taxon>Bacteria</taxon>
        <taxon>Bacillati</taxon>
        <taxon>Actinomycetota</taxon>
        <taxon>Actinomycetes</taxon>
        <taxon>Bifidobacteriales</taxon>
        <taxon>Bifidobacteriaceae</taxon>
        <taxon>Bifidobacterium</taxon>
    </lineage>
</organism>
<sequence>MRMLDMATFADAVKSRVAAPVDSVTTVQTTDGMAALIVRLSNRHTVTVTPQAGFTDVLLADDVATLADGTTECDAMALVSVRSYADYMAAIKVVAAMVTDAAQCATFMVLK</sequence>
<protein>
    <submittedName>
        <fullName evidence="1">Uncharacterized protein</fullName>
    </submittedName>
</protein>
<gene>
    <name evidence="1" type="ORF">BMAGN_1433</name>
</gene>
<reference evidence="1 2" key="1">
    <citation type="submission" date="2014-03" db="EMBL/GenBank/DDBJ databases">
        <title>Genomics of Bifidobacteria.</title>
        <authorList>
            <person name="Ventura M."/>
            <person name="Milani C."/>
            <person name="Lugli G.A."/>
        </authorList>
    </citation>
    <scope>NUCLEOTIDE SEQUENCE [LARGE SCALE GENOMIC DNA]</scope>
    <source>
        <strain evidence="1 2">LMG 11591</strain>
    </source>
</reference>
<name>A0A087B675_9BIFI</name>
<evidence type="ECO:0000313" key="1">
    <source>
        <dbReference type="EMBL" id="KFI66525.1"/>
    </source>
</evidence>
<keyword evidence="2" id="KW-1185">Reference proteome</keyword>
<dbReference type="STRING" id="1692.BMAGN_1433"/>
<evidence type="ECO:0000313" key="2">
    <source>
        <dbReference type="Proteomes" id="UP000029052"/>
    </source>
</evidence>